<dbReference type="EMBL" id="VUMV01000001">
    <property type="protein sequence ID" value="MST81158.1"/>
    <property type="molecule type" value="Genomic_DNA"/>
</dbReference>
<proteinExistence type="predicted"/>
<dbReference type="AlphaFoldDB" id="A0A7X2TNP2"/>
<evidence type="ECO:0000256" key="1">
    <source>
        <dbReference type="SAM" id="MobiDB-lite"/>
    </source>
</evidence>
<name>A0A7X2TNP2_9FIRM</name>
<protein>
    <recommendedName>
        <fullName evidence="2">Replication-associated protein ORF2/G2P domain-containing protein</fullName>
    </recommendedName>
</protein>
<dbReference type="Proteomes" id="UP000466864">
    <property type="component" value="Unassembled WGS sequence"/>
</dbReference>
<accession>A0A7X2TNP2</accession>
<comment type="caution">
    <text evidence="3">The sequence shown here is derived from an EMBL/GenBank/DDBJ whole genome shotgun (WGS) entry which is preliminary data.</text>
</comment>
<reference evidence="3 4" key="1">
    <citation type="submission" date="2019-08" db="EMBL/GenBank/DDBJ databases">
        <title>In-depth cultivation of the pig gut microbiome towards novel bacterial diversity and tailored functional studies.</title>
        <authorList>
            <person name="Wylensek D."/>
            <person name="Hitch T.C.A."/>
            <person name="Clavel T."/>
        </authorList>
    </citation>
    <scope>NUCLEOTIDE SEQUENCE [LARGE SCALE GENOMIC DNA]</scope>
    <source>
        <strain evidence="3 4">Oil+RF-744-WCA-WT-13</strain>
    </source>
</reference>
<feature type="compositionally biased region" description="Basic and acidic residues" evidence="1">
    <location>
        <begin position="31"/>
        <end position="40"/>
    </location>
</feature>
<keyword evidence="4" id="KW-1185">Reference proteome</keyword>
<organism evidence="3 4">
    <name type="scientific">Bilifractor porci</name>
    <dbReference type="NCBI Taxonomy" id="2606636"/>
    <lineage>
        <taxon>Bacteria</taxon>
        <taxon>Bacillati</taxon>
        <taxon>Bacillota</taxon>
        <taxon>Clostridia</taxon>
        <taxon>Lachnospirales</taxon>
        <taxon>Lachnospiraceae</taxon>
        <taxon>Bilifractor</taxon>
    </lineage>
</organism>
<evidence type="ECO:0000313" key="4">
    <source>
        <dbReference type="Proteomes" id="UP000466864"/>
    </source>
</evidence>
<dbReference type="InterPro" id="IPR056906">
    <property type="entry name" value="ORF2/G2P_dom"/>
</dbReference>
<gene>
    <name evidence="3" type="ORF">FYJ60_02255</name>
</gene>
<feature type="domain" description="Replication-associated protein ORF2/G2P" evidence="2">
    <location>
        <begin position="65"/>
        <end position="166"/>
    </location>
</feature>
<evidence type="ECO:0000313" key="3">
    <source>
        <dbReference type="EMBL" id="MST81158.1"/>
    </source>
</evidence>
<feature type="region of interest" description="Disordered" evidence="1">
    <location>
        <begin position="21"/>
        <end position="40"/>
    </location>
</feature>
<sequence>MPYRQKKFIFKNAMEIEQYHSPRYGPSGIRGPREKPTPEQMEKINHKNKIRTCRHKLRQNFDINDYFVCLSYRKDERPGDMEGAKKDWQKFIKKLRREYRKRDSELKWIRNIELGSKGAWHIHLIINRIPDTDVILSACWDHGRVWHELLHDRGEFRDLAEYITKDEKSDPRLKEASYSTSRNLPVPPPVKKDFKRKTWPKKPWCPKGFYIDEDSIYEGINRMGFEYRSYTVLRCRRI</sequence>
<dbReference type="Pfam" id="PF23343">
    <property type="entry name" value="REP_ORF2-G2P"/>
    <property type="match status" value="1"/>
</dbReference>
<dbReference type="RefSeq" id="WP_154456953.1">
    <property type="nucleotide sequence ID" value="NZ_VUMV01000001.1"/>
</dbReference>
<evidence type="ECO:0000259" key="2">
    <source>
        <dbReference type="Pfam" id="PF23343"/>
    </source>
</evidence>